<feature type="compositionally biased region" description="Gly residues" evidence="1">
    <location>
        <begin position="427"/>
        <end position="441"/>
    </location>
</feature>
<feature type="region of interest" description="Disordered" evidence="1">
    <location>
        <begin position="427"/>
        <end position="470"/>
    </location>
</feature>
<evidence type="ECO:0000313" key="4">
    <source>
        <dbReference type="EMBL" id="MFC4036238.1"/>
    </source>
</evidence>
<comment type="caution">
    <text evidence="4">The sequence shown here is derived from an EMBL/GenBank/DDBJ whole genome shotgun (WGS) entry which is preliminary data.</text>
</comment>
<evidence type="ECO:0000256" key="3">
    <source>
        <dbReference type="SAM" id="SignalP"/>
    </source>
</evidence>
<dbReference type="NCBIfam" id="TIGR01167">
    <property type="entry name" value="LPXTG_anchor"/>
    <property type="match status" value="1"/>
</dbReference>
<feature type="chain" id="PRO_5047263941" evidence="3">
    <location>
        <begin position="40"/>
        <end position="470"/>
    </location>
</feature>
<organism evidence="4 5">
    <name type="scientific">Streptomyces polygonati</name>
    <dbReference type="NCBI Taxonomy" id="1617087"/>
    <lineage>
        <taxon>Bacteria</taxon>
        <taxon>Bacillati</taxon>
        <taxon>Actinomycetota</taxon>
        <taxon>Actinomycetes</taxon>
        <taxon>Kitasatosporales</taxon>
        <taxon>Streptomycetaceae</taxon>
        <taxon>Streptomyces</taxon>
    </lineage>
</organism>
<name>A0ABV8HZ68_9ACTN</name>
<feature type="signal peptide" evidence="3">
    <location>
        <begin position="1"/>
        <end position="39"/>
    </location>
</feature>
<dbReference type="Proteomes" id="UP001595765">
    <property type="component" value="Unassembled WGS sequence"/>
</dbReference>
<dbReference type="RefSeq" id="WP_386437581.1">
    <property type="nucleotide sequence ID" value="NZ_JBHSBB010000047.1"/>
</dbReference>
<evidence type="ECO:0000313" key="5">
    <source>
        <dbReference type="Proteomes" id="UP001595765"/>
    </source>
</evidence>
<dbReference type="EMBL" id="JBHSBB010000047">
    <property type="protein sequence ID" value="MFC4036238.1"/>
    <property type="molecule type" value="Genomic_DNA"/>
</dbReference>
<evidence type="ECO:0000256" key="2">
    <source>
        <dbReference type="SAM" id="Phobius"/>
    </source>
</evidence>
<keyword evidence="2" id="KW-1133">Transmembrane helix</keyword>
<sequence length="470" mass="48068">MCDGRERFARRAAAPWSLPLAVLAALVLMGAALAPAAHSATGVDTVAAALRNGPVFVDPRVAGQMSPAQATALADRITGADKPVFVAVLPAAPEFPAATALQDLRSAVGITGVYAIHLGSRFNAGADPQVMPRSAVVNLVGQVQRSSGGDTVTEVNSFVDQALRQAGGHAPNTWRNDPAGSGSIGSGTTALIVLVGLAALVAAGGLVLSRRRRKARAARERAQLDRLRTVIDEDITAFGEELDRLDFRPADPVADDPMRGDYARALDLYERAKSLMTSACRPDDVQPVTEALEDGRFALATLDARRAGRPLPERRPPCFFDPRHGPSVRDVAWAPPGGTPREVPACAADAVRIEDGGTPLSRTVDTPSGPEPYWNAGPVYGPYAGGYLGGGLLPGLLIGTLLGGSLYGPGYGDGYGYGGYDGYDGYDDGGPGNGPDGGDSSGSGFDPGDFGGGSGGGGGSDGGFDGGGFG</sequence>
<evidence type="ECO:0000256" key="1">
    <source>
        <dbReference type="SAM" id="MobiDB-lite"/>
    </source>
</evidence>
<accession>A0ABV8HZ68</accession>
<keyword evidence="2" id="KW-0812">Transmembrane</keyword>
<keyword evidence="3" id="KW-0732">Signal</keyword>
<reference evidence="5" key="1">
    <citation type="journal article" date="2019" name="Int. J. Syst. Evol. Microbiol.">
        <title>The Global Catalogue of Microorganisms (GCM) 10K type strain sequencing project: providing services to taxonomists for standard genome sequencing and annotation.</title>
        <authorList>
            <consortium name="The Broad Institute Genomics Platform"/>
            <consortium name="The Broad Institute Genome Sequencing Center for Infectious Disease"/>
            <person name="Wu L."/>
            <person name="Ma J."/>
        </authorList>
    </citation>
    <scope>NUCLEOTIDE SEQUENCE [LARGE SCALE GENOMIC DNA]</scope>
    <source>
        <strain evidence="5">CGMCC 4.7237</strain>
    </source>
</reference>
<keyword evidence="5" id="KW-1185">Reference proteome</keyword>
<protein>
    <submittedName>
        <fullName evidence="4">LPXTG cell wall anchor domain-containing protein</fullName>
    </submittedName>
</protein>
<feature type="compositionally biased region" description="Gly residues" evidence="1">
    <location>
        <begin position="449"/>
        <end position="470"/>
    </location>
</feature>
<keyword evidence="2" id="KW-0472">Membrane</keyword>
<proteinExistence type="predicted"/>
<gene>
    <name evidence="4" type="ORF">ACFO3J_33045</name>
</gene>
<feature type="transmembrane region" description="Helical" evidence="2">
    <location>
        <begin position="190"/>
        <end position="209"/>
    </location>
</feature>